<protein>
    <submittedName>
        <fullName evidence="6">Cytochrome C</fullName>
    </submittedName>
</protein>
<keyword evidence="7" id="KW-1185">Reference proteome</keyword>
<comment type="caution">
    <text evidence="6">The sequence shown here is derived from an EMBL/GenBank/DDBJ whole genome shotgun (WGS) entry which is preliminary data.</text>
</comment>
<keyword evidence="1 3" id="KW-0479">Metal-binding</keyword>
<evidence type="ECO:0000313" key="6">
    <source>
        <dbReference type="EMBL" id="MBV2133070.1"/>
    </source>
</evidence>
<evidence type="ECO:0000256" key="3">
    <source>
        <dbReference type="PROSITE-ProRule" id="PRU00433"/>
    </source>
</evidence>
<dbReference type="InterPro" id="IPR009056">
    <property type="entry name" value="Cyt_c-like_dom"/>
</dbReference>
<evidence type="ECO:0000259" key="5">
    <source>
        <dbReference type="PROSITE" id="PS51007"/>
    </source>
</evidence>
<dbReference type="RefSeq" id="WP_217681531.1">
    <property type="nucleotide sequence ID" value="NZ_JAHRGL010000019.1"/>
</dbReference>
<dbReference type="Proteomes" id="UP000813068">
    <property type="component" value="Unassembled WGS sequence"/>
</dbReference>
<keyword evidence="2 3" id="KW-0408">Iron</keyword>
<feature type="signal peptide" evidence="4">
    <location>
        <begin position="1"/>
        <end position="23"/>
    </location>
</feature>
<evidence type="ECO:0000256" key="2">
    <source>
        <dbReference type="ARBA" id="ARBA00023004"/>
    </source>
</evidence>
<evidence type="ECO:0000256" key="1">
    <source>
        <dbReference type="ARBA" id="ARBA00022723"/>
    </source>
</evidence>
<name>A0ABS6MW91_9GAMM</name>
<evidence type="ECO:0000256" key="4">
    <source>
        <dbReference type="SAM" id="SignalP"/>
    </source>
</evidence>
<sequence length="160" mass="17512">MSPLARALPIAFTALLLSPLTLADNAQLERGRYLLQISGCNDCHTSGYLMAPGKVAESDWLKGDNLGWYGPWGTTYPSNLRLVLPKLSESQWLTMARSANYRPPMPNLTLQRMTDEDLLAIYQLVKHLGPAGEPAPMALPPGDMPEGPVVMFPMPPAKPQ</sequence>
<keyword evidence="4" id="KW-0732">Signal</keyword>
<feature type="domain" description="Cytochrome c" evidence="5">
    <location>
        <begin position="26"/>
        <end position="129"/>
    </location>
</feature>
<keyword evidence="3" id="KW-0349">Heme</keyword>
<feature type="chain" id="PRO_5047094799" evidence="4">
    <location>
        <begin position="24"/>
        <end position="160"/>
    </location>
</feature>
<organism evidence="6 7">
    <name type="scientific">Geopseudomonas aromaticivorans</name>
    <dbReference type="NCBI Taxonomy" id="2849492"/>
    <lineage>
        <taxon>Bacteria</taxon>
        <taxon>Pseudomonadati</taxon>
        <taxon>Pseudomonadota</taxon>
        <taxon>Gammaproteobacteria</taxon>
        <taxon>Pseudomonadales</taxon>
        <taxon>Pseudomonadaceae</taxon>
        <taxon>Geopseudomonas</taxon>
    </lineage>
</organism>
<dbReference type="PROSITE" id="PS51007">
    <property type="entry name" value="CYTC"/>
    <property type="match status" value="1"/>
</dbReference>
<proteinExistence type="predicted"/>
<evidence type="ECO:0000313" key="7">
    <source>
        <dbReference type="Proteomes" id="UP000813068"/>
    </source>
</evidence>
<gene>
    <name evidence="6" type="ORF">KRX52_09675</name>
</gene>
<reference evidence="6 7" key="1">
    <citation type="submission" date="2021-06" db="EMBL/GenBank/DDBJ databases">
        <title>Differences between aerobic and microaerobic xylene degrading microbial communities.</title>
        <authorList>
            <person name="Banerjee S."/>
            <person name="Tancsics A."/>
        </authorList>
    </citation>
    <scope>NUCLEOTIDE SEQUENCE [LARGE SCALE GENOMIC DNA]</scope>
    <source>
        <strain evidence="6 7">MAP12</strain>
    </source>
</reference>
<accession>A0ABS6MW91</accession>
<dbReference type="EMBL" id="JAHRGL010000019">
    <property type="protein sequence ID" value="MBV2133070.1"/>
    <property type="molecule type" value="Genomic_DNA"/>
</dbReference>